<sequence>MKLLMYMPTPGGLTGAPRRMLTLARELQSLGVAVCVASDAGSEVLKAARQQGIESVELDPVGGLKTRGADVFRRGGLFRVWLLVLLMLQNLRVFRVARKVGADVVWLRGSKGVLFAGAGCLLARRPVVWDVDYELPSVGLVRRLHRFGLWLASAVVFQYRRAPEAIFGSDLAIRYQRKFSSIIPGIELSRLPTGMRVHSGGQSLSGKPAVILQVGTVCDRKNQCFTADVLAKVRELAPTLNFEWLIAGGLGDETYVQKARGRVSEHGLTPVTRFLGWRDDVVALMSAADLLIMPSRDEGVPNTVQEAMYMGIPVLVSDAGGMAEVVDHEVTGWVRSLDSPEDWASDVVSCFGDAAQAESMRLRASRYASHNFGTEAWGKRYLSVLRAVLSRAVR</sequence>
<organism evidence="1 2">
    <name type="scientific">Marinobacter lacisalsi</name>
    <dbReference type="NCBI Taxonomy" id="475979"/>
    <lineage>
        <taxon>Bacteria</taxon>
        <taxon>Pseudomonadati</taxon>
        <taxon>Pseudomonadota</taxon>
        <taxon>Gammaproteobacteria</taxon>
        <taxon>Pseudomonadales</taxon>
        <taxon>Marinobacteraceae</taxon>
        <taxon>Marinobacter</taxon>
    </lineage>
</organism>
<proteinExistence type="predicted"/>
<evidence type="ECO:0000313" key="2">
    <source>
        <dbReference type="Proteomes" id="UP001595798"/>
    </source>
</evidence>
<keyword evidence="2" id="KW-1185">Reference proteome</keyword>
<accession>A0ABV8QKD3</accession>
<protein>
    <submittedName>
        <fullName evidence="1">Glycosyltransferase family 4 protein</fullName>
        <ecNumber evidence="1">2.4.-.-</ecNumber>
    </submittedName>
</protein>
<evidence type="ECO:0000313" key="1">
    <source>
        <dbReference type="EMBL" id="MFC4260096.1"/>
    </source>
</evidence>
<dbReference type="PANTHER" id="PTHR12526">
    <property type="entry name" value="GLYCOSYLTRANSFERASE"/>
    <property type="match status" value="1"/>
</dbReference>
<keyword evidence="1" id="KW-0328">Glycosyltransferase</keyword>
<dbReference type="RefSeq" id="WP_379888286.1">
    <property type="nucleotide sequence ID" value="NZ_JBHSDI010000048.1"/>
</dbReference>
<dbReference type="EMBL" id="JBHSDI010000048">
    <property type="protein sequence ID" value="MFC4260096.1"/>
    <property type="molecule type" value="Genomic_DNA"/>
</dbReference>
<dbReference type="PANTHER" id="PTHR12526:SF637">
    <property type="entry name" value="GLYCOSYLTRANSFERASE EPSF-RELATED"/>
    <property type="match status" value="1"/>
</dbReference>
<dbReference type="Pfam" id="PF13692">
    <property type="entry name" value="Glyco_trans_1_4"/>
    <property type="match status" value="1"/>
</dbReference>
<dbReference type="EC" id="2.4.-.-" evidence="1"/>
<dbReference type="Gene3D" id="3.40.50.2000">
    <property type="entry name" value="Glycogen Phosphorylase B"/>
    <property type="match status" value="2"/>
</dbReference>
<comment type="caution">
    <text evidence="1">The sequence shown here is derived from an EMBL/GenBank/DDBJ whole genome shotgun (WGS) entry which is preliminary data.</text>
</comment>
<dbReference type="CDD" id="cd03801">
    <property type="entry name" value="GT4_PimA-like"/>
    <property type="match status" value="1"/>
</dbReference>
<dbReference type="Proteomes" id="UP001595798">
    <property type="component" value="Unassembled WGS sequence"/>
</dbReference>
<keyword evidence="1" id="KW-0808">Transferase</keyword>
<name>A0ABV8QKD3_9GAMM</name>
<reference evidence="2" key="1">
    <citation type="journal article" date="2019" name="Int. J. Syst. Evol. Microbiol.">
        <title>The Global Catalogue of Microorganisms (GCM) 10K type strain sequencing project: providing services to taxonomists for standard genome sequencing and annotation.</title>
        <authorList>
            <consortium name="The Broad Institute Genomics Platform"/>
            <consortium name="The Broad Institute Genome Sequencing Center for Infectious Disease"/>
            <person name="Wu L."/>
            <person name="Ma J."/>
        </authorList>
    </citation>
    <scope>NUCLEOTIDE SEQUENCE [LARGE SCALE GENOMIC DNA]</scope>
    <source>
        <strain evidence="2">CECT 7297</strain>
    </source>
</reference>
<dbReference type="GO" id="GO:0016757">
    <property type="term" value="F:glycosyltransferase activity"/>
    <property type="evidence" value="ECO:0007669"/>
    <property type="project" value="UniProtKB-KW"/>
</dbReference>
<gene>
    <name evidence="1" type="ORF">ACFOZ5_13815</name>
</gene>
<dbReference type="SUPFAM" id="SSF53756">
    <property type="entry name" value="UDP-Glycosyltransferase/glycogen phosphorylase"/>
    <property type="match status" value="1"/>
</dbReference>